<dbReference type="AlphaFoldDB" id="A0A7C8ZB03"/>
<evidence type="ECO:0000256" key="1">
    <source>
        <dbReference type="SAM" id="Phobius"/>
    </source>
</evidence>
<accession>A0A7C8ZB03</accession>
<keyword evidence="1" id="KW-0472">Membrane</keyword>
<protein>
    <submittedName>
        <fullName evidence="2">Uncharacterized protein</fullName>
    </submittedName>
</protein>
<feature type="transmembrane region" description="Helical" evidence="1">
    <location>
        <begin position="6"/>
        <end position="25"/>
    </location>
</feature>
<reference evidence="2" key="1">
    <citation type="journal article" date="2013" name="J. Plant Res.">
        <title>Effect of fungi and light on seed germination of three Opuntia species from semiarid lands of central Mexico.</title>
        <authorList>
            <person name="Delgado-Sanchez P."/>
            <person name="Jimenez-Bremont J.F."/>
            <person name="Guerrero-Gonzalez Mde L."/>
            <person name="Flores J."/>
        </authorList>
    </citation>
    <scope>NUCLEOTIDE SEQUENCE</scope>
    <source>
        <tissue evidence="2">Cladode</tissue>
    </source>
</reference>
<evidence type="ECO:0000313" key="2">
    <source>
        <dbReference type="EMBL" id="MBA4637695.1"/>
    </source>
</evidence>
<name>A0A7C8ZB03_OPUST</name>
<keyword evidence="1" id="KW-0812">Transmembrane</keyword>
<organism evidence="2">
    <name type="scientific">Opuntia streptacantha</name>
    <name type="common">Prickly pear cactus</name>
    <name type="synonym">Opuntia cardona</name>
    <dbReference type="NCBI Taxonomy" id="393608"/>
    <lineage>
        <taxon>Eukaryota</taxon>
        <taxon>Viridiplantae</taxon>
        <taxon>Streptophyta</taxon>
        <taxon>Embryophyta</taxon>
        <taxon>Tracheophyta</taxon>
        <taxon>Spermatophyta</taxon>
        <taxon>Magnoliopsida</taxon>
        <taxon>eudicotyledons</taxon>
        <taxon>Gunneridae</taxon>
        <taxon>Pentapetalae</taxon>
        <taxon>Caryophyllales</taxon>
        <taxon>Cactineae</taxon>
        <taxon>Cactaceae</taxon>
        <taxon>Opuntioideae</taxon>
        <taxon>Opuntia</taxon>
    </lineage>
</organism>
<sequence length="110" mass="12374">MYIFVYAYVCMYVCMCVCACVRACVCVSEQIANKLATRGAEGGDCLVACIILFRVQPRSPQAGRVSNHSKIGKEIFLVRRRNFCQNIGPLLISGHVRQLQYSFQNFSIVK</sequence>
<proteinExistence type="predicted"/>
<reference evidence="2" key="2">
    <citation type="submission" date="2020-07" db="EMBL/GenBank/DDBJ databases">
        <authorList>
            <person name="Vera ALvarez R."/>
            <person name="Arias-Moreno D.M."/>
            <person name="Jimenez-Jacinto V."/>
            <person name="Jimenez-Bremont J.F."/>
            <person name="Swaminathan K."/>
            <person name="Moose S.P."/>
            <person name="Guerrero-Gonzalez M.L."/>
            <person name="Marino-Ramirez L."/>
            <person name="Landsman D."/>
            <person name="Rodriguez-Kessler M."/>
            <person name="Delgado-Sanchez P."/>
        </authorList>
    </citation>
    <scope>NUCLEOTIDE SEQUENCE</scope>
    <source>
        <tissue evidence="2">Cladode</tissue>
    </source>
</reference>
<keyword evidence="1" id="KW-1133">Transmembrane helix</keyword>
<dbReference type="EMBL" id="GISG01106252">
    <property type="protein sequence ID" value="MBA4637695.1"/>
    <property type="molecule type" value="Transcribed_RNA"/>
</dbReference>